<dbReference type="InterPro" id="IPR052445">
    <property type="entry name" value="ZnF-G_patch_domain"/>
</dbReference>
<feature type="domain" description="C2H2-type" evidence="5">
    <location>
        <begin position="46"/>
        <end position="68"/>
    </location>
</feature>
<evidence type="ECO:0000259" key="5">
    <source>
        <dbReference type="PROSITE" id="PS00028"/>
    </source>
</evidence>
<feature type="compositionally biased region" description="Polar residues" evidence="4">
    <location>
        <begin position="500"/>
        <end position="509"/>
    </location>
</feature>
<feature type="compositionally biased region" description="Polar residues" evidence="4">
    <location>
        <begin position="528"/>
        <end position="540"/>
    </location>
</feature>
<feature type="compositionally biased region" description="Basic and acidic residues" evidence="4">
    <location>
        <begin position="646"/>
        <end position="661"/>
    </location>
</feature>
<feature type="region of interest" description="Disordered" evidence="4">
    <location>
        <begin position="1175"/>
        <end position="1228"/>
    </location>
</feature>
<keyword evidence="2" id="KW-0863">Zinc-finger</keyword>
<evidence type="ECO:0000313" key="6">
    <source>
        <dbReference type="Ensembl" id="ENSMZEP00005036593.1"/>
    </source>
</evidence>
<dbReference type="GO" id="GO:0005634">
    <property type="term" value="C:nucleus"/>
    <property type="evidence" value="ECO:0007669"/>
    <property type="project" value="TreeGrafter"/>
</dbReference>
<evidence type="ECO:0000256" key="3">
    <source>
        <dbReference type="ARBA" id="ARBA00022833"/>
    </source>
</evidence>
<feature type="compositionally biased region" description="Basic and acidic residues" evidence="4">
    <location>
        <begin position="742"/>
        <end position="753"/>
    </location>
</feature>
<feature type="compositionally biased region" description="Polar residues" evidence="4">
    <location>
        <begin position="1175"/>
        <end position="1184"/>
    </location>
</feature>
<reference evidence="6" key="2">
    <citation type="submission" date="2025-08" db="UniProtKB">
        <authorList>
            <consortium name="Ensembl"/>
        </authorList>
    </citation>
    <scope>IDENTIFICATION</scope>
</reference>
<feature type="compositionally biased region" description="Basic residues" evidence="4">
    <location>
        <begin position="719"/>
        <end position="741"/>
    </location>
</feature>
<dbReference type="InterPro" id="IPR036236">
    <property type="entry name" value="Znf_C2H2_sf"/>
</dbReference>
<feature type="compositionally biased region" description="Basic and acidic residues" evidence="4">
    <location>
        <begin position="687"/>
        <end position="698"/>
    </location>
</feature>
<evidence type="ECO:0000256" key="1">
    <source>
        <dbReference type="ARBA" id="ARBA00022723"/>
    </source>
</evidence>
<keyword evidence="1" id="KW-0479">Metal-binding</keyword>
<evidence type="ECO:0000256" key="2">
    <source>
        <dbReference type="ARBA" id="ARBA00022771"/>
    </source>
</evidence>
<dbReference type="GO" id="GO:0008270">
    <property type="term" value="F:zinc ion binding"/>
    <property type="evidence" value="ECO:0007669"/>
    <property type="project" value="UniProtKB-KW"/>
</dbReference>
<dbReference type="Ensembl" id="ENSMZET00005037877.1">
    <property type="protein sequence ID" value="ENSMZEP00005036593.1"/>
    <property type="gene ID" value="ENSMZEG00005027293.1"/>
</dbReference>
<dbReference type="PANTHER" id="PTHR17614">
    <property type="entry name" value="ZINC FINGER-CONTAINING"/>
    <property type="match status" value="1"/>
</dbReference>
<feature type="compositionally biased region" description="Basic residues" evidence="4">
    <location>
        <begin position="1073"/>
        <end position="1085"/>
    </location>
</feature>
<feature type="compositionally biased region" description="Basic and acidic residues" evidence="4">
    <location>
        <begin position="1210"/>
        <end position="1228"/>
    </location>
</feature>
<feature type="region of interest" description="Disordered" evidence="4">
    <location>
        <begin position="1307"/>
        <end position="1328"/>
    </location>
</feature>
<feature type="compositionally biased region" description="Basic and acidic residues" evidence="4">
    <location>
        <begin position="617"/>
        <end position="635"/>
    </location>
</feature>
<proteinExistence type="predicted"/>
<feature type="compositionally biased region" description="Basic and acidic residues" evidence="4">
    <location>
        <begin position="1311"/>
        <end position="1322"/>
    </location>
</feature>
<reference evidence="6" key="3">
    <citation type="submission" date="2025-09" db="UniProtKB">
        <authorList>
            <consortium name="Ensembl"/>
        </authorList>
    </citation>
    <scope>IDENTIFICATION</scope>
</reference>
<dbReference type="PANTHER" id="PTHR17614:SF13">
    <property type="entry name" value="ZINC FINGER PROTEIN 804A"/>
    <property type="match status" value="1"/>
</dbReference>
<feature type="region of interest" description="Disordered" evidence="4">
    <location>
        <begin position="807"/>
        <end position="828"/>
    </location>
</feature>
<dbReference type="SUPFAM" id="SSF57667">
    <property type="entry name" value="beta-beta-alpha zinc fingers"/>
    <property type="match status" value="1"/>
</dbReference>
<reference evidence="6 7" key="1">
    <citation type="journal article" date="2014" name="Nature">
        <title>The genomic substrate for adaptive radiation in African cichlid fish.</title>
        <authorList>
            <person name="Brawand D."/>
            <person name="Wagner C.E."/>
            <person name="Li Y.I."/>
            <person name="Malinsky M."/>
            <person name="Keller I."/>
            <person name="Fan S."/>
            <person name="Simakov O."/>
            <person name="Ng A.Y."/>
            <person name="Lim Z.W."/>
            <person name="Bezault E."/>
            <person name="Turner-Maier J."/>
            <person name="Johnson J."/>
            <person name="Alcazar R."/>
            <person name="Noh H.J."/>
            <person name="Russell P."/>
            <person name="Aken B."/>
            <person name="Alfoldi J."/>
            <person name="Amemiya C."/>
            <person name="Azzouzi N."/>
            <person name="Baroiller J.F."/>
            <person name="Barloy-Hubler F."/>
            <person name="Berlin A."/>
            <person name="Bloomquist R."/>
            <person name="Carleton K.L."/>
            <person name="Conte M.A."/>
            <person name="D'Cotta H."/>
            <person name="Eshel O."/>
            <person name="Gaffney L."/>
            <person name="Galibert F."/>
            <person name="Gante H.F."/>
            <person name="Gnerre S."/>
            <person name="Greuter L."/>
            <person name="Guyon R."/>
            <person name="Haddad N.S."/>
            <person name="Haerty W."/>
            <person name="Harris R.M."/>
            <person name="Hofmann H.A."/>
            <person name="Hourlier T."/>
            <person name="Hulata G."/>
            <person name="Jaffe D.B."/>
            <person name="Lara M."/>
            <person name="Lee A.P."/>
            <person name="MacCallum I."/>
            <person name="Mwaiko S."/>
            <person name="Nikaido M."/>
            <person name="Nishihara H."/>
            <person name="Ozouf-Costaz C."/>
            <person name="Penman D.J."/>
            <person name="Przybylski D."/>
            <person name="Rakotomanga M."/>
            <person name="Renn S.C.P."/>
            <person name="Ribeiro F.J."/>
            <person name="Ron M."/>
            <person name="Salzburger W."/>
            <person name="Sanchez-Pulido L."/>
            <person name="Santos M.E."/>
            <person name="Searle S."/>
            <person name="Sharpe T."/>
            <person name="Swofford R."/>
            <person name="Tan F.J."/>
            <person name="Williams L."/>
            <person name="Young S."/>
            <person name="Yin S."/>
            <person name="Okada N."/>
            <person name="Kocher T.D."/>
            <person name="Miska E.A."/>
            <person name="Lander E.S."/>
            <person name="Venkatesh B."/>
            <person name="Fernald R.D."/>
            <person name="Meyer A."/>
            <person name="Ponting C.P."/>
            <person name="Streelman J.T."/>
            <person name="Lindblad-Toh K."/>
            <person name="Seehausen O."/>
            <person name="Di Palma F."/>
        </authorList>
    </citation>
    <scope>NUCLEOTIDE SEQUENCE</scope>
</reference>
<feature type="compositionally biased region" description="Basic and acidic residues" evidence="4">
    <location>
        <begin position="808"/>
        <end position="828"/>
    </location>
</feature>
<evidence type="ECO:0000313" key="7">
    <source>
        <dbReference type="Proteomes" id="UP000265160"/>
    </source>
</evidence>
<feature type="compositionally biased region" description="Basic and acidic residues" evidence="4">
    <location>
        <begin position="1189"/>
        <end position="1202"/>
    </location>
</feature>
<keyword evidence="7" id="KW-1185">Reference proteome</keyword>
<dbReference type="InterPro" id="IPR013087">
    <property type="entry name" value="Znf_C2H2_type"/>
</dbReference>
<name>A0A3P9DQP2_9CICH</name>
<organism evidence="6 7">
    <name type="scientific">Maylandia zebra</name>
    <name type="common">zebra mbuna</name>
    <dbReference type="NCBI Taxonomy" id="106582"/>
    <lineage>
        <taxon>Eukaryota</taxon>
        <taxon>Metazoa</taxon>
        <taxon>Chordata</taxon>
        <taxon>Craniata</taxon>
        <taxon>Vertebrata</taxon>
        <taxon>Euteleostomi</taxon>
        <taxon>Actinopterygii</taxon>
        <taxon>Neopterygii</taxon>
        <taxon>Teleostei</taxon>
        <taxon>Neoteleostei</taxon>
        <taxon>Acanthomorphata</taxon>
        <taxon>Ovalentaria</taxon>
        <taxon>Cichlomorphae</taxon>
        <taxon>Cichliformes</taxon>
        <taxon>Cichlidae</taxon>
        <taxon>African cichlids</taxon>
        <taxon>Pseudocrenilabrinae</taxon>
        <taxon>Haplochromini</taxon>
        <taxon>Maylandia</taxon>
        <taxon>Maylandia zebra complex</taxon>
    </lineage>
</organism>
<dbReference type="STRING" id="106582.ENSMZEP00005036593"/>
<protein>
    <submittedName>
        <fullName evidence="6">Uncharacterized LOC101471480</fullName>
    </submittedName>
</protein>
<dbReference type="GeneTree" id="ENSGT00940000160909"/>
<feature type="region of interest" description="Disordered" evidence="4">
    <location>
        <begin position="617"/>
        <end position="753"/>
    </location>
</feature>
<feature type="region of interest" description="Disordered" evidence="4">
    <location>
        <begin position="500"/>
        <end position="573"/>
    </location>
</feature>
<dbReference type="KEGG" id="mze:101471480"/>
<sequence length="1630" mass="180249">MACYYIVISSTHLRDGQLRSIKGVFRGPIGTNGQRNTEEGDSRFYCELCDKQYLRHQQFDNHINSYDHHHRQRLKELKQREFYRALACRRQRRRREEKREERVLRRLNQHEDRRTGECAPGSGPMFRSTTVAVDSAEQSRPEIVQNGSNIHPSNTTLGTKSQIPRIQPFLPLETALLSKTQWTYEQTDANSTTTTAASDSCVLDKTHLDYSQLPTITPSISTTLTNSDTNSSTENSHFNKIPWAHDYLSHPITPNNIPTTASGATHNGSIFNKTTVTSISKNSTTPSITNTTNVSINSSREVCRASDVQSILSRVRPVSFSLPKRSCVLLHQSAAVFIQAGQGSGLSGKQEGAAVHDRKTNLGEKVTDQQLKSSADMVAVGVNHWNTGNQCSEESKTETRPVEAGAIMSTEKRTVGLSGTGAQVSLCNRHVIRVEDSIINGNGAQLSLCKDDGTGAQVSSESGTRAHFYLNSGISGHISESVSTDSECGSSKVEIHDAVENQTDLTQPQEVKDLACPTTNEPKKSISCVETTSAQAQPKQTPLPNPQSPQSNSAPSKESASLPPSRPKEPFCRVLSRDGSRVLLWPTEMVSYTKTSPSISYSVNPLLYDFRAHNRAKEGGEKKKGGLEEGGERIKPSVIKQPDCQQRQKDMKGGKEVKIDEREEEDEGGQAGNPMELVAHCSGSDAVPDRSSCHDESALKFVPISAEGHHAPTLGLQKSGRRRRKRRGGVRRGMRKRGRKKRGEETDRKESERGKRIISSLCVNQMFEGKGEDRLQREGTVKEEKREKELLSNLAAHRLVGGIKKRMRGEERRIRRDQTEQERAGRNDEKRVELLSNLPVNRCNRCNQLCLQVKREASQHQSQQSASGWGQGLRKLLCRDAACNSVISLVPGSVIEMPCCPAITPDPAQNDREMGVIHKNTQAGKEDRQGDEEQRNLSKGEISAAPKAEENACNPAISCLPFSCCDTASQAEICLVPKPHRETACKPTISLVPAPFRETACSQRQTIPAGHSNLVSSPTTCCSAQQTETEPRLRPACVDMTLPADALSEEGMSKRAATASKRKSGSPEAGATPRKKRKRGRRQARRVASVLRQDGACTDMTSDLNEGEACCIQDGNEALELNSKDTCNTSEDKTVDCHLLCRTKHSLCSNTREGNTADKLDNYCSSDDSKFSNADANDYSQFNVGPSGGEEKVKCSPEKPFSDCHTNNKPNDHSQDDGKGTMQNKRDSSAISSATFEKDKSLCHGHVAKKASEKTADTPVDGLSEDYFACSTNNRHTDHCQCKNTVNEIESNDSKANDAFSHNCDYSQKNNKSDHSEEEKAKSQCHIRHKSSLSDSVIDYKSGVGIQQSVGGGADDIDGGQCDDFNGNHVTDCNHCANAVNEEVAPVREQMEDESGVEKERKKEEEKQMERKKLKERHEEWEKEWVRRKEKEREERSKEREIDFEPLFPEKMPRFPHRLPPSCIHLHPPLLLQPSFSSSSSSSISFHHTIIQHHLSLLPPAPHLPCSFLPSSYSLFLPTFISHPSTTTSTTTTSSSRSYSHFLCIFSHPSPGCPWSISLSSSISPCAEPPPISVPHSTSSSFALAVIVLKKRNKKKELRVVHVHICDTKNYLSGGCKQLWVSSLAYFYCS</sequence>
<evidence type="ECO:0000256" key="4">
    <source>
        <dbReference type="SAM" id="MobiDB-lite"/>
    </source>
</evidence>
<dbReference type="Proteomes" id="UP000265160">
    <property type="component" value="LG13"/>
</dbReference>
<feature type="region of interest" description="Disordered" evidence="4">
    <location>
        <begin position="1387"/>
        <end position="1414"/>
    </location>
</feature>
<dbReference type="PROSITE" id="PS00028">
    <property type="entry name" value="ZINC_FINGER_C2H2_1"/>
    <property type="match status" value="1"/>
</dbReference>
<dbReference type="RefSeq" id="XP_004553622.2">
    <property type="nucleotide sequence ID" value="XM_004553565.3"/>
</dbReference>
<feature type="region of interest" description="Disordered" evidence="4">
    <location>
        <begin position="1048"/>
        <end position="1089"/>
    </location>
</feature>
<keyword evidence="3" id="KW-0862">Zinc</keyword>
<accession>A0A3P9DQP2</accession>